<dbReference type="Gene3D" id="3.40.50.300">
    <property type="entry name" value="P-loop containing nucleotide triphosphate hydrolases"/>
    <property type="match status" value="2"/>
</dbReference>
<dbReference type="Proteomes" id="UP001549106">
    <property type="component" value="Unassembled WGS sequence"/>
</dbReference>
<gene>
    <name evidence="11" type="ORF">ABID24_000196</name>
</gene>
<evidence type="ECO:0000256" key="8">
    <source>
        <dbReference type="PIRNR" id="PIRNR003128"/>
    </source>
</evidence>
<evidence type="ECO:0000259" key="10">
    <source>
        <dbReference type="Pfam" id="PF13476"/>
    </source>
</evidence>
<dbReference type="PANTHER" id="PTHR11059">
    <property type="entry name" value="DNA REPAIR PROTEIN RECN"/>
    <property type="match status" value="1"/>
</dbReference>
<evidence type="ECO:0000256" key="4">
    <source>
        <dbReference type="ARBA" id="ARBA00022763"/>
    </source>
</evidence>
<dbReference type="RefSeq" id="WP_022067038.1">
    <property type="nucleotide sequence ID" value="NZ_BAABXP010000002.1"/>
</dbReference>
<feature type="domain" description="Rad50/SbcC-type AAA" evidence="10">
    <location>
        <begin position="5"/>
        <end position="200"/>
    </location>
</feature>
<dbReference type="InterPro" id="IPR027417">
    <property type="entry name" value="P-loop_NTPase"/>
</dbReference>
<evidence type="ECO:0000256" key="3">
    <source>
        <dbReference type="ARBA" id="ARBA00022741"/>
    </source>
</evidence>
<evidence type="ECO:0000313" key="11">
    <source>
        <dbReference type="EMBL" id="MET3748980.1"/>
    </source>
</evidence>
<dbReference type="Pfam" id="PF13476">
    <property type="entry name" value="AAA_23"/>
    <property type="match status" value="1"/>
</dbReference>
<evidence type="ECO:0000256" key="2">
    <source>
        <dbReference type="ARBA" id="ARBA00021315"/>
    </source>
</evidence>
<evidence type="ECO:0000256" key="1">
    <source>
        <dbReference type="ARBA" id="ARBA00009441"/>
    </source>
</evidence>
<comment type="caution">
    <text evidence="11">The sequence shown here is derived from an EMBL/GenBank/DDBJ whole genome shotgun (WGS) entry which is preliminary data.</text>
</comment>
<name>A0ABV2LXQ4_9FIRM</name>
<dbReference type="NCBIfam" id="TIGR00634">
    <property type="entry name" value="recN"/>
    <property type="match status" value="1"/>
</dbReference>
<dbReference type="InterPro" id="IPR004604">
    <property type="entry name" value="DNA_recomb/repair_RecN"/>
</dbReference>
<dbReference type="EMBL" id="JBEPMJ010000001">
    <property type="protein sequence ID" value="MET3748980.1"/>
    <property type="molecule type" value="Genomic_DNA"/>
</dbReference>
<keyword evidence="6 8" id="KW-0234">DNA repair</keyword>
<comment type="function">
    <text evidence="8">May be involved in recombinational repair of damaged DNA.</text>
</comment>
<organism evidence="11 12">
    <name type="scientific">Blautia caecimuris</name>
    <dbReference type="NCBI Taxonomy" id="1796615"/>
    <lineage>
        <taxon>Bacteria</taxon>
        <taxon>Bacillati</taxon>
        <taxon>Bacillota</taxon>
        <taxon>Clostridia</taxon>
        <taxon>Lachnospirales</taxon>
        <taxon>Lachnospiraceae</taxon>
        <taxon>Blautia</taxon>
    </lineage>
</organism>
<keyword evidence="5" id="KW-0067">ATP-binding</keyword>
<sequence>MLIHLHVKNLALIEDIEVEFGPGLNILTGETGAGKSVLLGSMQLILGGRTARDMIRTGASCALVELLFQVENKKAEQALNSLGIFTEEGQVLLSRKIMDGRSINKINGETCTVGQMKAAAECLLDIHGQHEHQSLLYQEKQLEILDAYGREKIRPAKEAVRQSYEEYRKYMRALKELDTDEEQRNREKAFLEFEISEIEKAHLVPGEDEELETLYRRLNNGKLILETLQSVHSLTGYDSGQGAGEAVGTGVRELLRVTEYDTQLESMAETLQEIDGLLNDFNRELSSYVEDLSFDDETFYETEKRLDQINGLKAKYGRTIEEILEYQNTQQQKLEKLARYEENFLEARQNLKKAEEQLEKDSYVLSEIRKDYSKTLTEKIIEGLRDLNFLDVKFRIDFQRKQEFTDNGYDSIEYEISTNPGESVKPLGRIVSGGELSRIMLAIKAILADRDQIETLIFDEIDTGISGRTAQKVSEKMAVIGSCHQVLCITHLPQIAAMADTHFEIEKHQKGSETITEIHPLGERESVRELARLLGGAEITEAVLKNAMEMKELAQVHKNTRVK</sequence>
<keyword evidence="9" id="KW-0175">Coiled coil</keyword>
<dbReference type="PANTHER" id="PTHR11059:SF0">
    <property type="entry name" value="DNA REPAIR PROTEIN RECN"/>
    <property type="match status" value="1"/>
</dbReference>
<dbReference type="CDD" id="cd03241">
    <property type="entry name" value="ABC_RecN"/>
    <property type="match status" value="2"/>
</dbReference>
<dbReference type="InterPro" id="IPR038729">
    <property type="entry name" value="Rad50/SbcC_AAA"/>
</dbReference>
<evidence type="ECO:0000313" key="12">
    <source>
        <dbReference type="Proteomes" id="UP001549106"/>
    </source>
</evidence>
<accession>A0ABV2LXQ4</accession>
<evidence type="ECO:0000256" key="9">
    <source>
        <dbReference type="SAM" id="Coils"/>
    </source>
</evidence>
<keyword evidence="12" id="KW-1185">Reference proteome</keyword>
<comment type="similarity">
    <text evidence="1 8">Belongs to the RecN family.</text>
</comment>
<evidence type="ECO:0000256" key="7">
    <source>
        <dbReference type="ARBA" id="ARBA00033408"/>
    </source>
</evidence>
<keyword evidence="3" id="KW-0547">Nucleotide-binding</keyword>
<reference evidence="11 12" key="1">
    <citation type="submission" date="2024-06" db="EMBL/GenBank/DDBJ databases">
        <title>Genomic Encyclopedia of Type Strains, Phase IV (KMG-IV): sequencing the most valuable type-strain genomes for metagenomic binning, comparative biology and taxonomic classification.</title>
        <authorList>
            <person name="Goeker M."/>
        </authorList>
    </citation>
    <scope>NUCLEOTIDE SEQUENCE [LARGE SCALE GENOMIC DNA]</scope>
    <source>
        <strain evidence="11 12">DSM 29492</strain>
    </source>
</reference>
<dbReference type="SUPFAM" id="SSF52540">
    <property type="entry name" value="P-loop containing nucleoside triphosphate hydrolases"/>
    <property type="match status" value="2"/>
</dbReference>
<protein>
    <recommendedName>
        <fullName evidence="2 8">DNA repair protein RecN</fullName>
    </recommendedName>
    <alternativeName>
        <fullName evidence="7 8">Recombination protein N</fullName>
    </alternativeName>
</protein>
<dbReference type="PIRSF" id="PIRSF003128">
    <property type="entry name" value="RecN"/>
    <property type="match status" value="1"/>
</dbReference>
<evidence type="ECO:0000256" key="6">
    <source>
        <dbReference type="ARBA" id="ARBA00023204"/>
    </source>
</evidence>
<keyword evidence="4 8" id="KW-0227">DNA damage</keyword>
<evidence type="ECO:0000256" key="5">
    <source>
        <dbReference type="ARBA" id="ARBA00022840"/>
    </source>
</evidence>
<proteinExistence type="inferred from homology"/>
<feature type="coiled-coil region" evidence="9">
    <location>
        <begin position="323"/>
        <end position="361"/>
    </location>
</feature>